<evidence type="ECO:0000256" key="2">
    <source>
        <dbReference type="ARBA" id="ARBA00004123"/>
    </source>
</evidence>
<dbReference type="GO" id="GO:0000723">
    <property type="term" value="P:telomere maintenance"/>
    <property type="evidence" value="ECO:0007669"/>
    <property type="project" value="EnsemblFungi"/>
</dbReference>
<dbReference type="InterPro" id="IPR003701">
    <property type="entry name" value="Mre11"/>
</dbReference>
<reference evidence="22" key="4">
    <citation type="submission" date="2015-06" db="UniProtKB">
        <authorList>
            <consortium name="EnsemblFungi"/>
        </authorList>
    </citation>
    <scope>IDENTIFICATION</scope>
</reference>
<dbReference type="GO" id="GO:0030145">
    <property type="term" value="F:manganese ion binding"/>
    <property type="evidence" value="ECO:0007669"/>
    <property type="project" value="UniProtKB-UniRule"/>
</dbReference>
<dbReference type="GO" id="GO:0042138">
    <property type="term" value="P:meiotic DNA double-strand break formation"/>
    <property type="evidence" value="ECO:0007669"/>
    <property type="project" value="EnsemblFungi"/>
</dbReference>
<dbReference type="GO" id="GO:0097552">
    <property type="term" value="P:mitochondrial double-strand break repair via homologous recombination"/>
    <property type="evidence" value="ECO:0007669"/>
    <property type="project" value="TreeGrafter"/>
</dbReference>
<dbReference type="AlphaFoldDB" id="U5H9N5"/>
<dbReference type="OMA" id="QNHTGHT"/>
<keyword evidence="11 16" id="KW-0269">Exonuclease</keyword>
<evidence type="ECO:0000256" key="13">
    <source>
        <dbReference type="ARBA" id="ARBA00023211"/>
    </source>
</evidence>
<keyword evidence="14 16" id="KW-0539">Nucleus</keyword>
<dbReference type="PANTHER" id="PTHR10139:SF1">
    <property type="entry name" value="DOUBLE-STRAND BREAK REPAIR PROTEIN MRE11"/>
    <property type="match status" value="1"/>
</dbReference>
<reference evidence="23" key="1">
    <citation type="submission" date="2010-11" db="EMBL/GenBank/DDBJ databases">
        <title>The genome sequence of Microbotryum violaceum strain p1A1 Lamole.</title>
        <authorList>
            <person name="Cuomo C."/>
            <person name="Perlin M."/>
            <person name="Young S.K."/>
            <person name="Zeng Q."/>
            <person name="Gargeya S."/>
            <person name="Alvarado L."/>
            <person name="Berlin A."/>
            <person name="Chapman S.B."/>
            <person name="Chen Z."/>
            <person name="Freedman E."/>
            <person name="Gellesch M."/>
            <person name="Goldberg J."/>
            <person name="Griggs A."/>
            <person name="Gujja S."/>
            <person name="Heilman E."/>
            <person name="Heiman D."/>
            <person name="Howarth C."/>
            <person name="Mehta T."/>
            <person name="Neiman D."/>
            <person name="Pearson M."/>
            <person name="Roberts A."/>
            <person name="Saif S."/>
            <person name="Shea T."/>
            <person name="Shenoy N."/>
            <person name="Sisk P."/>
            <person name="Stolte C."/>
            <person name="Sykes S."/>
            <person name="White J."/>
            <person name="Yandava C."/>
            <person name="Haas B."/>
            <person name="Nusbaum C."/>
            <person name="Birren B."/>
        </authorList>
    </citation>
    <scope>NUCLEOTIDE SEQUENCE [LARGE SCALE GENOMIC DNA]</scope>
    <source>
        <strain evidence="23">p1A1 Lamole</strain>
    </source>
</reference>
<feature type="active site" description="Proton donor" evidence="17">
    <location>
        <position position="155"/>
    </location>
</feature>
<feature type="compositionally biased region" description="Acidic residues" evidence="19">
    <location>
        <begin position="647"/>
        <end position="670"/>
    </location>
</feature>
<dbReference type="GO" id="GO:0035861">
    <property type="term" value="C:site of double-strand break"/>
    <property type="evidence" value="ECO:0007669"/>
    <property type="project" value="EnsemblFungi"/>
</dbReference>
<keyword evidence="15 16" id="KW-0469">Meiosis</keyword>
<feature type="compositionally biased region" description="Basic residues" evidence="19">
    <location>
        <begin position="620"/>
        <end position="640"/>
    </location>
</feature>
<feature type="region of interest" description="Disordered" evidence="19">
    <location>
        <begin position="576"/>
        <end position="746"/>
    </location>
</feature>
<evidence type="ECO:0000256" key="18">
    <source>
        <dbReference type="RuleBase" id="RU003447"/>
    </source>
</evidence>
<feature type="compositionally biased region" description="Low complexity" evidence="19">
    <location>
        <begin position="711"/>
        <end position="729"/>
    </location>
</feature>
<comment type="cofactor">
    <cofactor evidence="1 16">
        <name>Mn(2+)</name>
        <dbReference type="ChEBI" id="CHEBI:29035"/>
    </cofactor>
</comment>
<dbReference type="CDD" id="cd00840">
    <property type="entry name" value="MPP_Mre11_N"/>
    <property type="match status" value="1"/>
</dbReference>
<dbReference type="Pfam" id="PF04152">
    <property type="entry name" value="Mre11_DNA_bind"/>
    <property type="match status" value="1"/>
</dbReference>
<dbReference type="Gene3D" id="3.30.110.110">
    <property type="entry name" value="Mre11, capping domain"/>
    <property type="match status" value="1"/>
</dbReference>
<dbReference type="GO" id="GO:0000014">
    <property type="term" value="F:single-stranded DNA endodeoxyribonuclease activity"/>
    <property type="evidence" value="ECO:0007669"/>
    <property type="project" value="TreeGrafter"/>
</dbReference>
<name>U5H9N5_USTV1</name>
<gene>
    <name evidence="21" type="ORF">MVLG_03924</name>
</gene>
<keyword evidence="12 16" id="KW-0234">DNA repair</keyword>
<keyword evidence="8 16" id="KW-0255">Endonuclease</keyword>
<feature type="compositionally biased region" description="Acidic residues" evidence="19">
    <location>
        <begin position="595"/>
        <end position="605"/>
    </location>
</feature>
<dbReference type="PIRSF" id="PIRSF000882">
    <property type="entry name" value="DSB_repair_MRE11"/>
    <property type="match status" value="1"/>
</dbReference>
<evidence type="ECO:0000256" key="17">
    <source>
        <dbReference type="PIRSR" id="PIRSR000882-1"/>
    </source>
</evidence>
<dbReference type="Pfam" id="PF00149">
    <property type="entry name" value="Metallophos"/>
    <property type="match status" value="1"/>
</dbReference>
<evidence type="ECO:0000256" key="11">
    <source>
        <dbReference type="ARBA" id="ARBA00022839"/>
    </source>
</evidence>
<comment type="function">
    <text evidence="16">Core component of the MRN complex, which plays a central role in double-strand break (DSB) repair, DNA recombination, maintenance of telomere integrity and meiosis. The MRN complex is involved in the repair of DNA double-strand breaks (DSBs) via homologous recombination (HR), an error-free mechanism which primarily occurs during S and G2 phases. The complex (1) mediates the end resection of damaged DNA, which generates proper single-stranded DNA, a key initial steps in HR, and is (2) required for the recruitment of other repair factors and efficient activation of ATM and ATR upon DNA damage. Within the MRN complex, MRE11 possesses both single-strand endonuclease activity and double-strand-specific 3'-5' exonuclease activity. MRE11 first endonucleolytically cleaves the 5' strand at DNA DSB ends to prevent non-homologous end joining (NHEJ) and licence HR. It then generates a single-stranded DNA gap via 3' to 5' exonucleolytic degradation, which is required for single-strand invasion and recombination.</text>
</comment>
<dbReference type="GO" id="GO:0000724">
    <property type="term" value="P:double-strand break repair via homologous recombination"/>
    <property type="evidence" value="ECO:0007669"/>
    <property type="project" value="EnsemblFungi"/>
</dbReference>
<feature type="region of interest" description="Disordered" evidence="19">
    <location>
        <begin position="1"/>
        <end position="29"/>
    </location>
</feature>
<dbReference type="InterPro" id="IPR007281">
    <property type="entry name" value="Mre11_DNA-bd"/>
</dbReference>
<evidence type="ECO:0000313" key="22">
    <source>
        <dbReference type="EnsemblFungi" id="MVLG_03924T0"/>
    </source>
</evidence>
<evidence type="ECO:0000256" key="19">
    <source>
        <dbReference type="SAM" id="MobiDB-lite"/>
    </source>
</evidence>
<protein>
    <recommendedName>
        <fullName evidence="16">Double-strand break repair protein</fullName>
    </recommendedName>
</protein>
<dbReference type="GO" id="GO:0007095">
    <property type="term" value="P:mitotic G2 DNA damage checkpoint signaling"/>
    <property type="evidence" value="ECO:0007669"/>
    <property type="project" value="TreeGrafter"/>
</dbReference>
<dbReference type="PANTHER" id="PTHR10139">
    <property type="entry name" value="DOUBLE-STRAND BREAK REPAIR PROTEIN MRE11"/>
    <property type="match status" value="1"/>
</dbReference>
<dbReference type="SMART" id="SM01347">
    <property type="entry name" value="Mre11_DNA_bind"/>
    <property type="match status" value="1"/>
</dbReference>
<dbReference type="InterPro" id="IPR029052">
    <property type="entry name" value="Metallo-depent_PP-like"/>
</dbReference>
<evidence type="ECO:0000256" key="1">
    <source>
        <dbReference type="ARBA" id="ARBA00001936"/>
    </source>
</evidence>
<dbReference type="GO" id="GO:0140445">
    <property type="term" value="C:chromosome, telomeric repeat region"/>
    <property type="evidence" value="ECO:0007669"/>
    <property type="project" value="EnsemblFungi"/>
</dbReference>
<keyword evidence="23" id="KW-1185">Reference proteome</keyword>
<comment type="similarity">
    <text evidence="4 16 18">Belongs to the MRE11/RAD32 family.</text>
</comment>
<evidence type="ECO:0000256" key="7">
    <source>
        <dbReference type="ARBA" id="ARBA00022723"/>
    </source>
</evidence>
<evidence type="ECO:0000256" key="3">
    <source>
        <dbReference type="ARBA" id="ARBA00004286"/>
    </source>
</evidence>
<sequence length="746" mass="82221">MSSPEPGANSGSGDDANGHSQRLNPPRLTQAVEPDRCIKVLLATDNHVGYAENDPVRGRDSINSFREILELAVANDVDLLLLAGDLFHENRPSRTSLYQVISSLREFTQGRRPIELDIVSDAGIGIRRDATWPSINYLDENINVGLPVFSIHGNHDDPQGTGAEGALCALDILSASGLINYFGRTEIPGASANDEDVQEDGGIVIKPILLQKGSTKLALYGIGNVRDDRFHYEMKNSRVEMHQPVEDADEWFNIVLVHQNRVAHGKKSNNTSDGAFSDDAHLIVWGHEHDCIEQATPVSVPGRPYYIVQPGSSVATSLAKGEAIPKHVSLIKIQGKEFEFEPIRLRTVRPFIFEDISLSEAHDPSRKVNLKDKVAVNRYLKGCVNDLIARANAEWAELNPDLPASERLLPLIRIRVDYGGGPDGNGVFEIGNPQRFGQDFVDKVANPRDIVQFHRKAARASKKVDMDHVDKAKVMAAIEESEDIGSQMEKLKVSSLVTQYLSAQNLRVLSEEFMQRAIEEYVDKGDRDAIADMLKKSVKDAVANISKTYIPSKDGPEHDHLENEALVAKDYLTAKYAPKPNKSKGKQKRSQDSDTPQEEEEEEERDSMADSAASSDDGRRGRKKAAPPAKKKGRAMSSRKKQNELFLSDDDDDDDDDDVVVQDQDDDEQSDVISDSPPPKKAPAKKVAASTRKTVAPAKTKAVPLPKPKAKAPAATQPKRAVTQQVVSTDSDDDSDDAPATRRRRR</sequence>
<keyword evidence="6 16" id="KW-0540">Nuclease</keyword>
<reference evidence="21 23" key="3">
    <citation type="journal article" date="2015" name="BMC Genomics">
        <title>Sex and parasites: genomic and transcriptomic analysis of Microbotryum lychnidis-dioicae, the biotrophic and plant-castrating anther smut fungus.</title>
        <authorList>
            <person name="Perlin M.H."/>
            <person name="Amselem J."/>
            <person name="Fontanillas E."/>
            <person name="Toh S.S."/>
            <person name="Chen Z."/>
            <person name="Goldberg J."/>
            <person name="Duplessis S."/>
            <person name="Henrissat B."/>
            <person name="Young S."/>
            <person name="Zeng Q."/>
            <person name="Aguileta G."/>
            <person name="Petit E."/>
            <person name="Badouin H."/>
            <person name="Andrews J."/>
            <person name="Razeeq D."/>
            <person name="Gabaldon T."/>
            <person name="Quesneville H."/>
            <person name="Giraud T."/>
            <person name="Hood M.E."/>
            <person name="Schultz D.J."/>
            <person name="Cuomo C.A."/>
        </authorList>
    </citation>
    <scope>NUCLEOTIDE SEQUENCE [LARGE SCALE GENOMIC DNA]</scope>
    <source>
        <strain evidence="23">p1A1 Lamole</strain>
        <strain evidence="21">P1A1 Lamole</strain>
    </source>
</reference>
<comment type="subcellular location">
    <subcellularLocation>
        <location evidence="3">Chromosome</location>
    </subcellularLocation>
    <subcellularLocation>
        <location evidence="2 16">Nucleus</location>
    </subcellularLocation>
</comment>
<evidence type="ECO:0000256" key="15">
    <source>
        <dbReference type="ARBA" id="ARBA00023254"/>
    </source>
</evidence>
<evidence type="ECO:0000256" key="6">
    <source>
        <dbReference type="ARBA" id="ARBA00022722"/>
    </source>
</evidence>
<dbReference type="GO" id="GO:0030870">
    <property type="term" value="C:Mre11 complex"/>
    <property type="evidence" value="ECO:0007669"/>
    <property type="project" value="UniProtKB-UniRule"/>
</dbReference>
<evidence type="ECO:0000256" key="12">
    <source>
        <dbReference type="ARBA" id="ARBA00023204"/>
    </source>
</evidence>
<dbReference type="InterPro" id="IPR038487">
    <property type="entry name" value="Mre11_capping_dom"/>
</dbReference>
<organism evidence="21">
    <name type="scientific">Microbotryum lychnidis-dioicae (strain p1A1 Lamole / MvSl-1064)</name>
    <name type="common">Anther smut fungus</name>
    <dbReference type="NCBI Taxonomy" id="683840"/>
    <lineage>
        <taxon>Eukaryota</taxon>
        <taxon>Fungi</taxon>
        <taxon>Dikarya</taxon>
        <taxon>Basidiomycota</taxon>
        <taxon>Pucciniomycotina</taxon>
        <taxon>Microbotryomycetes</taxon>
        <taxon>Microbotryales</taxon>
        <taxon>Microbotryaceae</taxon>
        <taxon>Microbotryum</taxon>
    </lineage>
</organism>
<reference evidence="21" key="2">
    <citation type="submission" date="2010-11" db="EMBL/GenBank/DDBJ databases">
        <authorList>
            <consortium name="The Broad Institute Genome Sequencing Platform"/>
            <person name="Earl A."/>
            <person name="Ward D."/>
            <person name="Feldgarden M."/>
            <person name="Gevers D."/>
            <person name="Butler R."/>
            <person name="Young S.K."/>
            <person name="Zeng Q."/>
            <person name="Gargeya S."/>
            <person name="Fitzgerald M."/>
            <person name="Haas B."/>
            <person name="Abouelleil A."/>
            <person name="Alvarado L."/>
            <person name="Arachchi H.M."/>
            <person name="Berlin A."/>
            <person name="Brown A."/>
            <person name="Chapman S.B."/>
            <person name="Chen Z."/>
            <person name="Dunbar C."/>
            <person name="Freedman E."/>
            <person name="Gearin G."/>
            <person name="Gellesch M."/>
            <person name="Goldberg J."/>
            <person name="Griggs A."/>
            <person name="Gujja S."/>
            <person name="Heilman E."/>
            <person name="Heiman D."/>
            <person name="Howarth C."/>
            <person name="Larson L."/>
            <person name="Lui A."/>
            <person name="MacDonald P.J.P."/>
            <person name="Mehta T."/>
            <person name="Montmayeur A."/>
            <person name="Murphy C."/>
            <person name="Neiman D."/>
            <person name="Pearson M."/>
            <person name="Priest M."/>
            <person name="Roberts A."/>
            <person name="Saif S."/>
            <person name="Shea T."/>
            <person name="Shenoy N."/>
            <person name="Sisk P."/>
            <person name="Stolte C."/>
            <person name="Sykes S."/>
            <person name="White J."/>
            <person name="Yandava C."/>
            <person name="Wortman J."/>
            <person name="Nusbaum C."/>
            <person name="Birren B."/>
        </authorList>
    </citation>
    <scope>NUCLEOTIDE SEQUENCE</scope>
    <source>
        <strain evidence="21">P1A1 Lamole</strain>
    </source>
</reference>
<evidence type="ECO:0000256" key="16">
    <source>
        <dbReference type="PIRNR" id="PIRNR000882"/>
    </source>
</evidence>
<evidence type="ECO:0000259" key="20">
    <source>
        <dbReference type="SMART" id="SM01347"/>
    </source>
</evidence>
<evidence type="ECO:0000256" key="8">
    <source>
        <dbReference type="ARBA" id="ARBA00022759"/>
    </source>
</evidence>
<evidence type="ECO:0000256" key="9">
    <source>
        <dbReference type="ARBA" id="ARBA00022763"/>
    </source>
</evidence>
<dbReference type="InterPro" id="IPR004843">
    <property type="entry name" value="Calcineurin-like_PHP"/>
</dbReference>
<proteinExistence type="inferred from homology"/>
<evidence type="ECO:0000256" key="4">
    <source>
        <dbReference type="ARBA" id="ARBA00009028"/>
    </source>
</evidence>
<dbReference type="GO" id="GO:0008296">
    <property type="term" value="F:3'-5'-DNA exonuclease activity"/>
    <property type="evidence" value="ECO:0007669"/>
    <property type="project" value="InterPro"/>
</dbReference>
<dbReference type="EMBL" id="GL541682">
    <property type="protein sequence ID" value="KDE05690.1"/>
    <property type="molecule type" value="Genomic_DNA"/>
</dbReference>
<dbReference type="InParanoid" id="U5H9N5"/>
<keyword evidence="5" id="KW-0158">Chromosome</keyword>
<accession>U5H9N5</accession>
<dbReference type="FunCoup" id="U5H9N5">
    <property type="interactions" value="607"/>
</dbReference>
<keyword evidence="9 16" id="KW-0227">DNA damage</keyword>
<dbReference type="GO" id="GO:1990918">
    <property type="term" value="P:double-strand break repair involved in meiotic recombination"/>
    <property type="evidence" value="ECO:0007669"/>
    <property type="project" value="EnsemblFungi"/>
</dbReference>
<evidence type="ECO:0000313" key="21">
    <source>
        <dbReference type="EMBL" id="KDE05690.1"/>
    </source>
</evidence>
<keyword evidence="13 16" id="KW-0464">Manganese</keyword>
<dbReference type="FunFam" id="3.60.21.10:FF:000011">
    <property type="entry name" value="Double-strand break repair protein"/>
    <property type="match status" value="1"/>
</dbReference>
<evidence type="ECO:0000256" key="10">
    <source>
        <dbReference type="ARBA" id="ARBA00022801"/>
    </source>
</evidence>
<dbReference type="STRING" id="683840.U5H9N5"/>
<dbReference type="GO" id="GO:0006303">
    <property type="term" value="P:double-strand break repair via nonhomologous end joining"/>
    <property type="evidence" value="ECO:0007669"/>
    <property type="project" value="EnsemblFungi"/>
</dbReference>
<feature type="domain" description="Mre11 DNA-binding" evidence="20">
    <location>
        <begin position="338"/>
        <end position="521"/>
    </location>
</feature>
<keyword evidence="10 16" id="KW-0378">Hydrolase</keyword>
<dbReference type="InterPro" id="IPR041796">
    <property type="entry name" value="Mre11_N"/>
</dbReference>
<dbReference type="SUPFAM" id="SSF56300">
    <property type="entry name" value="Metallo-dependent phosphatases"/>
    <property type="match status" value="1"/>
</dbReference>
<evidence type="ECO:0000256" key="5">
    <source>
        <dbReference type="ARBA" id="ARBA00022454"/>
    </source>
</evidence>
<dbReference type="EnsemblFungi" id="MVLG_03924T0">
    <property type="protein sequence ID" value="MVLG_03924T0"/>
    <property type="gene ID" value="MVLG_03924"/>
</dbReference>
<dbReference type="NCBIfam" id="TIGR00583">
    <property type="entry name" value="mre11"/>
    <property type="match status" value="1"/>
</dbReference>
<evidence type="ECO:0000313" key="23">
    <source>
        <dbReference type="Proteomes" id="UP000017200"/>
    </source>
</evidence>
<dbReference type="Proteomes" id="UP000017200">
    <property type="component" value="Unassembled WGS sequence"/>
</dbReference>
<dbReference type="EMBL" id="AEIJ01000383">
    <property type="status" value="NOT_ANNOTATED_CDS"/>
    <property type="molecule type" value="Genomic_DNA"/>
</dbReference>
<evidence type="ECO:0000256" key="14">
    <source>
        <dbReference type="ARBA" id="ARBA00023242"/>
    </source>
</evidence>
<dbReference type="GO" id="GO:0000729">
    <property type="term" value="P:DNA double-strand break processing"/>
    <property type="evidence" value="ECO:0007669"/>
    <property type="project" value="EnsemblFungi"/>
</dbReference>
<keyword evidence="7" id="KW-0479">Metal-binding</keyword>
<dbReference type="HOGENOM" id="CLU_009535_3_1_1"/>
<dbReference type="OrthoDB" id="30417at2759"/>
<dbReference type="GO" id="GO:0031573">
    <property type="term" value="P:mitotic intra-S DNA damage checkpoint signaling"/>
    <property type="evidence" value="ECO:0007669"/>
    <property type="project" value="EnsemblFungi"/>
</dbReference>
<dbReference type="Gene3D" id="3.60.21.10">
    <property type="match status" value="1"/>
</dbReference>